<accession>A0A329TJU3</accession>
<name>A0A329TJU3_9FIRM</name>
<dbReference type="Proteomes" id="UP000251634">
    <property type="component" value="Unassembled WGS sequence"/>
</dbReference>
<sequence length="207" mass="21550">MSNKISRRTFLKCTGASAAALGTAALLGGCQSSSNASVEVKVGDKVSNWNNLGVQLTSVFTLTSAPDVPGHEYVAVLVTAVNRSSSVTFNIGAPNIAEINAAYPLDTDAAKAANTAPYFHALSASTTDFAVVCDGADVESGAYISLYDSTTETFTDAPSLPPQRSGYIELVCMVPTGWQQITVTYTPTFVTNKTLTFSLSASDVAKA</sequence>
<gene>
    <name evidence="2" type="ORF">C4N25_07685</name>
</gene>
<evidence type="ECO:0000256" key="1">
    <source>
        <dbReference type="SAM" id="SignalP"/>
    </source>
</evidence>
<dbReference type="Pfam" id="PF10518">
    <property type="entry name" value="TAT_signal"/>
    <property type="match status" value="1"/>
</dbReference>
<feature type="signal peptide" evidence="1">
    <location>
        <begin position="1"/>
        <end position="36"/>
    </location>
</feature>
<comment type="caution">
    <text evidence="2">The sequence shown here is derived from an EMBL/GenBank/DDBJ whole genome shotgun (WGS) entry which is preliminary data.</text>
</comment>
<evidence type="ECO:0000313" key="2">
    <source>
        <dbReference type="EMBL" id="RAW50051.1"/>
    </source>
</evidence>
<dbReference type="AlphaFoldDB" id="A0A329TJU3"/>
<reference evidence="2 3" key="1">
    <citation type="submission" date="2018-02" db="EMBL/GenBank/DDBJ databases">
        <title>Complete genome sequencing of Faecalibacterium prausnitzii strains isolated from the human gut.</title>
        <authorList>
            <person name="Fitzgerald B.C."/>
            <person name="Shkoporov A.N."/>
            <person name="Ross P.R."/>
            <person name="Hill C."/>
        </authorList>
    </citation>
    <scope>NUCLEOTIDE SEQUENCE [LARGE SCALE GENOMIC DNA]</scope>
    <source>
        <strain evidence="2 3">APC942/8-14-2</strain>
    </source>
</reference>
<evidence type="ECO:0000313" key="3">
    <source>
        <dbReference type="Proteomes" id="UP000251634"/>
    </source>
</evidence>
<dbReference type="RefSeq" id="WP_112115574.1">
    <property type="nucleotide sequence ID" value="NZ_DAWEON010000003.1"/>
</dbReference>
<dbReference type="PROSITE" id="PS51257">
    <property type="entry name" value="PROKAR_LIPOPROTEIN"/>
    <property type="match status" value="1"/>
</dbReference>
<dbReference type="EMBL" id="PRKZ01000004">
    <property type="protein sequence ID" value="RAW50051.1"/>
    <property type="molecule type" value="Genomic_DNA"/>
</dbReference>
<dbReference type="InterPro" id="IPR019546">
    <property type="entry name" value="TAT_signal_bac_arc"/>
</dbReference>
<keyword evidence="1" id="KW-0732">Signal</keyword>
<protein>
    <submittedName>
        <fullName evidence="2">Tat pathway signal sequence</fullName>
    </submittedName>
</protein>
<dbReference type="InterPro" id="IPR006311">
    <property type="entry name" value="TAT_signal"/>
</dbReference>
<dbReference type="PROSITE" id="PS51318">
    <property type="entry name" value="TAT"/>
    <property type="match status" value="1"/>
</dbReference>
<feature type="chain" id="PRO_5016264158" evidence="1">
    <location>
        <begin position="37"/>
        <end position="207"/>
    </location>
</feature>
<dbReference type="NCBIfam" id="TIGR01409">
    <property type="entry name" value="TAT_signal_seq"/>
    <property type="match status" value="1"/>
</dbReference>
<organism evidence="2 3">
    <name type="scientific">Faecalibacterium prausnitzii</name>
    <dbReference type="NCBI Taxonomy" id="853"/>
    <lineage>
        <taxon>Bacteria</taxon>
        <taxon>Bacillati</taxon>
        <taxon>Bacillota</taxon>
        <taxon>Clostridia</taxon>
        <taxon>Eubacteriales</taxon>
        <taxon>Oscillospiraceae</taxon>
        <taxon>Faecalibacterium</taxon>
    </lineage>
</organism>
<proteinExistence type="predicted"/>